<gene>
    <name evidence="1" type="ORF">JKJ07_16415</name>
</gene>
<proteinExistence type="predicted"/>
<comment type="caution">
    <text evidence="1">The sequence shown here is derived from an EMBL/GenBank/DDBJ whole genome shotgun (WGS) entry which is preliminary data.</text>
</comment>
<dbReference type="RefSeq" id="WP_202992385.1">
    <property type="nucleotide sequence ID" value="NZ_JAENHO010000004.1"/>
</dbReference>
<organism evidence="1 2">
    <name type="scientific">Paractinoplanes lichenicola</name>
    <dbReference type="NCBI Taxonomy" id="2802976"/>
    <lineage>
        <taxon>Bacteria</taxon>
        <taxon>Bacillati</taxon>
        <taxon>Actinomycetota</taxon>
        <taxon>Actinomycetes</taxon>
        <taxon>Micromonosporales</taxon>
        <taxon>Micromonosporaceae</taxon>
        <taxon>Paractinoplanes</taxon>
    </lineage>
</organism>
<keyword evidence="2" id="KW-1185">Reference proteome</keyword>
<reference evidence="1 2" key="1">
    <citation type="submission" date="2021-01" db="EMBL/GenBank/DDBJ databases">
        <title>Actinoplanes sp. nov. LDG1-01 isolated from lichen.</title>
        <authorList>
            <person name="Saeng-In P."/>
            <person name="Phongsopitanun W."/>
            <person name="Kanchanasin P."/>
            <person name="Yuki M."/>
            <person name="Kudo T."/>
            <person name="Ohkuma M."/>
            <person name="Tanasupawat S."/>
        </authorList>
    </citation>
    <scope>NUCLEOTIDE SEQUENCE [LARGE SCALE GENOMIC DNA]</scope>
    <source>
        <strain evidence="1 2">LDG1-01</strain>
    </source>
</reference>
<sequence length="228" mass="25129">MADIELRTGDVLEISCPFTEAGVIGVSRWDVSLRWPWWRADPDADGFEWNGAVAVGKGTGDLFSTEPAAEMLLEGSLCRVGIEPTVVHVIEVQSFDPPLVTGRLPRPRREIVVLRRGVSEIADAVEQGTGLDPDDDIPMAVKLLFRPYAFLNLGADVADHHGRAWRFDGPWQWHAYDQRPGTPVWPLTPLTAAQEQVVRATETGSHEAELDKWRSAAQAEPPDVMMGG</sequence>
<dbReference type="EMBL" id="JAENHO010000004">
    <property type="protein sequence ID" value="MBL7255887.1"/>
    <property type="molecule type" value="Genomic_DNA"/>
</dbReference>
<accession>A0ABS1VMD0</accession>
<protein>
    <submittedName>
        <fullName evidence="1">Uncharacterized protein</fullName>
    </submittedName>
</protein>
<evidence type="ECO:0000313" key="1">
    <source>
        <dbReference type="EMBL" id="MBL7255887.1"/>
    </source>
</evidence>
<evidence type="ECO:0000313" key="2">
    <source>
        <dbReference type="Proteomes" id="UP000598996"/>
    </source>
</evidence>
<dbReference type="Proteomes" id="UP000598996">
    <property type="component" value="Unassembled WGS sequence"/>
</dbReference>
<name>A0ABS1VMD0_9ACTN</name>